<sequence length="54" mass="6535">MCPILSYYQKNNTIVEYRYNLFKRARLVNKNIKQMNSLYLNTAYQNYNACGYLI</sequence>
<name>A0A6G6AAH7_9VIRU</name>
<dbReference type="EMBL" id="MN175499">
    <property type="protein sequence ID" value="QID05845.1"/>
    <property type="molecule type" value="Genomic_DNA"/>
</dbReference>
<proteinExistence type="predicted"/>
<protein>
    <submittedName>
        <fullName evidence="1">Uncharacterized protein</fullName>
    </submittedName>
</protein>
<evidence type="ECO:0000313" key="1">
    <source>
        <dbReference type="EMBL" id="QID05845.1"/>
    </source>
</evidence>
<reference evidence="1" key="1">
    <citation type="submission" date="2019-07" db="EMBL/GenBank/DDBJ databases">
        <title>The discovery of a new lineage B mimivirus raises questions about particles surface fibrils.</title>
        <authorList>
            <person name="Silva L.K.S."/>
            <person name="Rodrigues R.A.L."/>
            <person name="Andrade A.C.S.P."/>
            <person name="Hikida H."/>
            <person name="Andreani J."/>
            <person name="Levasseur A."/>
            <person name="La Scola B."/>
            <person name="Abrahao J.S."/>
        </authorList>
    </citation>
    <scope>NUCLEOTIDE SEQUENCE</scope>
    <source>
        <strain evidence="1">B60</strain>
    </source>
</reference>
<accession>A0A6G6AAH7</accession>
<organism evidence="1">
    <name type="scientific">Borely moumouvirus</name>
    <dbReference type="NCBI Taxonomy" id="2712067"/>
    <lineage>
        <taxon>Viruses</taxon>
        <taxon>Varidnaviria</taxon>
        <taxon>Bamfordvirae</taxon>
        <taxon>Nucleocytoviricota</taxon>
        <taxon>Megaviricetes</taxon>
        <taxon>Imitervirales</taxon>
        <taxon>Mimiviridae</taxon>
        <taxon>Megamimivirinae</taxon>
        <taxon>Moumouvirus</taxon>
    </lineage>
</organism>